<dbReference type="PANTHER" id="PTHR44086:SF13">
    <property type="entry name" value="THIOSULFATE SULFURTRANSFERASE PSPE"/>
    <property type="match status" value="1"/>
</dbReference>
<dbReference type="PATRIC" id="fig|194439.7.peg.767"/>
<proteinExistence type="predicted"/>
<dbReference type="Pfam" id="PF00581">
    <property type="entry name" value="Rhodanese"/>
    <property type="match status" value="1"/>
</dbReference>
<dbReference type="GO" id="GO:0004792">
    <property type="term" value="F:thiosulfate-cyanide sulfurtransferase activity"/>
    <property type="evidence" value="ECO:0007669"/>
    <property type="project" value="TreeGrafter"/>
</dbReference>
<dbReference type="InterPro" id="IPR001763">
    <property type="entry name" value="Rhodanese-like_dom"/>
</dbReference>
<dbReference type="KEGG" id="cte:CT0843"/>
<dbReference type="HOGENOM" id="CLU_089574_6_2_10"/>
<dbReference type="SMART" id="SM00450">
    <property type="entry name" value="RHOD"/>
    <property type="match status" value="1"/>
</dbReference>
<dbReference type="PROSITE" id="PS50206">
    <property type="entry name" value="RHODANESE_3"/>
    <property type="match status" value="1"/>
</dbReference>
<dbReference type="EnsemblBacteria" id="AAM72079">
    <property type="protein sequence ID" value="AAM72079"/>
    <property type="gene ID" value="CT0843"/>
</dbReference>
<name>Q8KE47_CHLTE</name>
<reference evidence="2 3" key="1">
    <citation type="journal article" date="2002" name="Proc. Natl. Acad. Sci. U.S.A.">
        <title>The complete genome sequence of Chlorobium tepidum TLS, a photosynthetic, anaerobic, green-sulfur bacterium.</title>
        <authorList>
            <person name="Eisen J.A."/>
            <person name="Nelson K.E."/>
            <person name="Paulsen I.T."/>
            <person name="Heidelberg J.F."/>
            <person name="Wu M."/>
            <person name="Dodson R.J."/>
            <person name="Deboy R."/>
            <person name="Gwinn M.L."/>
            <person name="Nelson W.C."/>
            <person name="Haft D.H."/>
            <person name="Hickey E.K."/>
            <person name="Peterson J.D."/>
            <person name="Durkin A.S."/>
            <person name="Kolonay J.L."/>
            <person name="Yang F."/>
            <person name="Holt I."/>
            <person name="Umayam L.A."/>
            <person name="Mason T."/>
            <person name="Brenner M."/>
            <person name="Shea T.P."/>
            <person name="Parksey D."/>
            <person name="Nierman W.C."/>
            <person name="Feldblyum T.V."/>
            <person name="Hansen C.L."/>
            <person name="Craven M.B."/>
            <person name="Radune D."/>
            <person name="Vamathevan J."/>
            <person name="Khouri H."/>
            <person name="White O."/>
            <person name="Gruber T.M."/>
            <person name="Ketchum K.A."/>
            <person name="Venter J.C."/>
            <person name="Tettelin H."/>
            <person name="Bryant D.A."/>
            <person name="Fraser C.M."/>
        </authorList>
    </citation>
    <scope>NUCLEOTIDE SEQUENCE [LARGE SCALE GENOMIC DNA]</scope>
    <source>
        <strain evidence="3">ATCC 49652 / DSM 12025 / NBRC 103806 / TLS</strain>
    </source>
</reference>
<dbReference type="RefSeq" id="WP_010932524.1">
    <property type="nucleotide sequence ID" value="NC_002932.3"/>
</dbReference>
<keyword evidence="3" id="KW-1185">Reference proteome</keyword>
<evidence type="ECO:0000313" key="2">
    <source>
        <dbReference type="EMBL" id="AAM72079.1"/>
    </source>
</evidence>
<dbReference type="CDD" id="cd00158">
    <property type="entry name" value="RHOD"/>
    <property type="match status" value="1"/>
</dbReference>
<protein>
    <recommendedName>
        <fullName evidence="1">Rhodanese domain-containing protein</fullName>
    </recommendedName>
</protein>
<dbReference type="InterPro" id="IPR036873">
    <property type="entry name" value="Rhodanese-like_dom_sf"/>
</dbReference>
<dbReference type="AlphaFoldDB" id="Q8KE47"/>
<organism evidence="2 3">
    <name type="scientific">Chlorobaculum tepidum (strain ATCC 49652 / DSM 12025 / NBRC 103806 / TLS)</name>
    <name type="common">Chlorobium tepidum</name>
    <dbReference type="NCBI Taxonomy" id="194439"/>
    <lineage>
        <taxon>Bacteria</taxon>
        <taxon>Pseudomonadati</taxon>
        <taxon>Chlorobiota</taxon>
        <taxon>Chlorobiia</taxon>
        <taxon>Chlorobiales</taxon>
        <taxon>Chlorobiaceae</taxon>
        <taxon>Chlorobaculum</taxon>
    </lineage>
</organism>
<gene>
    <name evidence="2" type="ordered locus">CT0843</name>
</gene>
<dbReference type="SUPFAM" id="SSF52821">
    <property type="entry name" value="Rhodanese/Cell cycle control phosphatase"/>
    <property type="match status" value="1"/>
</dbReference>
<dbReference type="OrthoDB" id="9808735at2"/>
<accession>Q8KE47</accession>
<sequence>MVRFIELVRHCLLDVREILPWDLVDRLKENPGLLILDVREPNEFDAMHIAGSLNVPRGILESACEWDFEETEPELVNARQREIVVVCRSGHRSILASHSLQVLGYENVVSLKSGLRGWNDYEEPLVNKAGEVVDPDFADQYFTAKLRADQMRPKRAS</sequence>
<dbReference type="PANTHER" id="PTHR44086">
    <property type="entry name" value="THIOSULFATE SULFURTRANSFERASE RDL2, MITOCHONDRIAL-RELATED"/>
    <property type="match status" value="1"/>
</dbReference>
<dbReference type="Gene3D" id="3.40.250.10">
    <property type="entry name" value="Rhodanese-like domain"/>
    <property type="match status" value="1"/>
</dbReference>
<dbReference type="eggNOG" id="COG0607">
    <property type="taxonomic scope" value="Bacteria"/>
</dbReference>
<dbReference type="STRING" id="194439.CT0843"/>
<dbReference type="EMBL" id="AE006470">
    <property type="protein sequence ID" value="AAM72079.1"/>
    <property type="molecule type" value="Genomic_DNA"/>
</dbReference>
<dbReference type="Proteomes" id="UP000001007">
    <property type="component" value="Chromosome"/>
</dbReference>
<feature type="domain" description="Rhodanese" evidence="1">
    <location>
        <begin position="29"/>
        <end position="127"/>
    </location>
</feature>
<evidence type="ECO:0000313" key="3">
    <source>
        <dbReference type="Proteomes" id="UP000001007"/>
    </source>
</evidence>
<evidence type="ECO:0000259" key="1">
    <source>
        <dbReference type="PROSITE" id="PS50206"/>
    </source>
</evidence>